<keyword evidence="2" id="KW-1185">Reference proteome</keyword>
<evidence type="ECO:0000313" key="1">
    <source>
        <dbReference type="EMBL" id="KYG66361.1"/>
    </source>
</evidence>
<name>A0A150WPD1_BDEBC</name>
<gene>
    <name evidence="1" type="ORF">AZI86_04715</name>
</gene>
<reference evidence="1 2" key="1">
    <citation type="submission" date="2016-03" db="EMBL/GenBank/DDBJ databases">
        <authorList>
            <person name="Ploux O."/>
        </authorList>
    </citation>
    <scope>NUCLEOTIDE SEQUENCE [LARGE SCALE GENOMIC DNA]</scope>
    <source>
        <strain evidence="1 2">R0</strain>
    </source>
</reference>
<dbReference type="AlphaFoldDB" id="A0A150WPD1"/>
<dbReference type="Proteomes" id="UP000075320">
    <property type="component" value="Unassembled WGS sequence"/>
</dbReference>
<sequence length="265" mass="28939">MKTLTRSEKGSVLLLVLAFAVVVGVIAFGVQQRIQGALSTQKNRVLRNQYIDLTESIRRQLEDPQLCPTLIGGQPVNTGRLAGINTSFGSINTQPIASGWLSNPGGVRVNSIQIRDLAFVKNIYMANDGATYQVFRGNIFLDASNVLINVTGSGGRSDLMIEMLFMVQSNQIRGCFGVTSQGGQCIAMGGGYDWRPGTSGYTYPQHRCHPQAVCRYTSNGTFSAANEAAANNICRQPFRATSVGMFMDTGQGRYFCQWCNSHYHD</sequence>
<dbReference type="RefSeq" id="WP_061833926.1">
    <property type="nucleotide sequence ID" value="NZ_LUKE01000001.1"/>
</dbReference>
<organism evidence="1 2">
    <name type="scientific">Bdellovibrio bacteriovorus</name>
    <dbReference type="NCBI Taxonomy" id="959"/>
    <lineage>
        <taxon>Bacteria</taxon>
        <taxon>Pseudomonadati</taxon>
        <taxon>Bdellovibrionota</taxon>
        <taxon>Bdellovibrionia</taxon>
        <taxon>Bdellovibrionales</taxon>
        <taxon>Pseudobdellovibrionaceae</taxon>
        <taxon>Bdellovibrio</taxon>
    </lineage>
</organism>
<proteinExistence type="predicted"/>
<accession>A0A150WPD1</accession>
<protein>
    <submittedName>
        <fullName evidence="1">Uncharacterized protein</fullName>
    </submittedName>
</protein>
<dbReference type="EMBL" id="LUKE01000001">
    <property type="protein sequence ID" value="KYG66361.1"/>
    <property type="molecule type" value="Genomic_DNA"/>
</dbReference>
<evidence type="ECO:0000313" key="2">
    <source>
        <dbReference type="Proteomes" id="UP000075320"/>
    </source>
</evidence>
<comment type="caution">
    <text evidence="1">The sequence shown here is derived from an EMBL/GenBank/DDBJ whole genome shotgun (WGS) entry which is preliminary data.</text>
</comment>